<dbReference type="OrthoDB" id="3683444at2"/>
<protein>
    <submittedName>
        <fullName evidence="6">ANTAR domain-containing protein</fullName>
    </submittedName>
</protein>
<dbReference type="InterPro" id="IPR003018">
    <property type="entry name" value="GAF"/>
</dbReference>
<evidence type="ECO:0000256" key="1">
    <source>
        <dbReference type="ARBA" id="ARBA00022679"/>
    </source>
</evidence>
<feature type="domain" description="ANTAR" evidence="5">
    <location>
        <begin position="170"/>
        <end position="231"/>
    </location>
</feature>
<evidence type="ECO:0000256" key="3">
    <source>
        <dbReference type="ARBA" id="ARBA00023015"/>
    </source>
</evidence>
<dbReference type="SMART" id="SM00065">
    <property type="entry name" value="GAF"/>
    <property type="match status" value="1"/>
</dbReference>
<keyword evidence="1" id="KW-0808">Transferase</keyword>
<proteinExistence type="predicted"/>
<evidence type="ECO:0000259" key="5">
    <source>
        <dbReference type="PROSITE" id="PS50921"/>
    </source>
</evidence>
<evidence type="ECO:0000256" key="2">
    <source>
        <dbReference type="ARBA" id="ARBA00022777"/>
    </source>
</evidence>
<dbReference type="GO" id="GO:0003723">
    <property type="term" value="F:RNA binding"/>
    <property type="evidence" value="ECO:0007669"/>
    <property type="project" value="InterPro"/>
</dbReference>
<dbReference type="Pfam" id="PF13185">
    <property type="entry name" value="GAF_2"/>
    <property type="match status" value="1"/>
</dbReference>
<keyword evidence="4" id="KW-0804">Transcription</keyword>
<dbReference type="RefSeq" id="WP_129519540.1">
    <property type="nucleotide sequence ID" value="NZ_SDPN01000004.1"/>
</dbReference>
<dbReference type="PROSITE" id="PS50921">
    <property type="entry name" value="ANTAR"/>
    <property type="match status" value="1"/>
</dbReference>
<evidence type="ECO:0000313" key="7">
    <source>
        <dbReference type="Proteomes" id="UP000293865"/>
    </source>
</evidence>
<comment type="caution">
    <text evidence="6">The sequence shown here is derived from an EMBL/GenBank/DDBJ whole genome shotgun (WGS) entry which is preliminary data.</text>
</comment>
<dbReference type="InterPro" id="IPR005561">
    <property type="entry name" value="ANTAR"/>
</dbReference>
<keyword evidence="3" id="KW-0805">Transcription regulation</keyword>
<dbReference type="GO" id="GO:0016301">
    <property type="term" value="F:kinase activity"/>
    <property type="evidence" value="ECO:0007669"/>
    <property type="project" value="UniProtKB-KW"/>
</dbReference>
<keyword evidence="2" id="KW-0418">Kinase</keyword>
<reference evidence="6 7" key="1">
    <citation type="submission" date="2019-01" db="EMBL/GenBank/DDBJ databases">
        <title>Agromyces.</title>
        <authorList>
            <person name="Li J."/>
        </authorList>
    </citation>
    <scope>NUCLEOTIDE SEQUENCE [LARGE SCALE GENOMIC DNA]</scope>
    <source>
        <strain evidence="6 7">DSM 15934</strain>
    </source>
</reference>
<dbReference type="AlphaFoldDB" id="A0A4V1QYB5"/>
<name>A0A4V1QYB5_9MICO</name>
<evidence type="ECO:0000256" key="4">
    <source>
        <dbReference type="ARBA" id="ARBA00023163"/>
    </source>
</evidence>
<dbReference type="Gene3D" id="1.10.10.10">
    <property type="entry name" value="Winged helix-like DNA-binding domain superfamily/Winged helix DNA-binding domain"/>
    <property type="match status" value="1"/>
</dbReference>
<dbReference type="InterPro" id="IPR012074">
    <property type="entry name" value="GAF_ANTAR"/>
</dbReference>
<keyword evidence="7" id="KW-1185">Reference proteome</keyword>
<dbReference type="SUPFAM" id="SSF52172">
    <property type="entry name" value="CheY-like"/>
    <property type="match status" value="1"/>
</dbReference>
<dbReference type="SMART" id="SM01012">
    <property type="entry name" value="ANTAR"/>
    <property type="match status" value="1"/>
</dbReference>
<dbReference type="Gene3D" id="3.30.450.40">
    <property type="match status" value="1"/>
</dbReference>
<gene>
    <name evidence="6" type="ORF">ESP51_03700</name>
</gene>
<sequence length="237" mass="25973">MSQLTREERLVDMFATLADTLIDDYDVVDLLQTLVDTCVSTFEVAAAGLLLSDDGGDLEVLVSTSEESRLVETMQLSAEAGPCIESFRTGTVISVTDLDQGPPDWKPFRTAAREHGFTAVHAIPLRLRETTIGALNLFQQQGDSLGDRDLRAARALADVATIGILHERTLRASDVAREQLQNALNSRVTIEQAKGILAYTHGVSMEEAFSLLRNHARSNQLPLALVARQLVDRTIIF</sequence>
<dbReference type="SUPFAM" id="SSF55781">
    <property type="entry name" value="GAF domain-like"/>
    <property type="match status" value="1"/>
</dbReference>
<accession>A0A4V1QYB5</accession>
<dbReference type="PIRSF" id="PIRSF036625">
    <property type="entry name" value="GAF_ANTAR"/>
    <property type="match status" value="1"/>
</dbReference>
<dbReference type="Proteomes" id="UP000293865">
    <property type="component" value="Unassembled WGS sequence"/>
</dbReference>
<dbReference type="InterPro" id="IPR011006">
    <property type="entry name" value="CheY-like_superfamily"/>
</dbReference>
<evidence type="ECO:0000313" key="6">
    <source>
        <dbReference type="EMBL" id="RXZ72576.1"/>
    </source>
</evidence>
<organism evidence="6 7">
    <name type="scientific">Agromyces albus</name>
    <dbReference type="NCBI Taxonomy" id="205332"/>
    <lineage>
        <taxon>Bacteria</taxon>
        <taxon>Bacillati</taxon>
        <taxon>Actinomycetota</taxon>
        <taxon>Actinomycetes</taxon>
        <taxon>Micrococcales</taxon>
        <taxon>Microbacteriaceae</taxon>
        <taxon>Agromyces</taxon>
    </lineage>
</organism>
<dbReference type="InterPro" id="IPR036388">
    <property type="entry name" value="WH-like_DNA-bd_sf"/>
</dbReference>
<dbReference type="Pfam" id="PF03861">
    <property type="entry name" value="ANTAR"/>
    <property type="match status" value="1"/>
</dbReference>
<dbReference type="InterPro" id="IPR029016">
    <property type="entry name" value="GAF-like_dom_sf"/>
</dbReference>
<dbReference type="EMBL" id="SDPN01000004">
    <property type="protein sequence ID" value="RXZ72576.1"/>
    <property type="molecule type" value="Genomic_DNA"/>
</dbReference>